<protein>
    <submittedName>
        <fullName evidence="1">Late embryogenesis abundant protein, LEA-18</fullName>
    </submittedName>
</protein>
<dbReference type="EMBL" id="CM051407">
    <property type="protein sequence ID" value="KAJ4702331.1"/>
    <property type="molecule type" value="Genomic_DNA"/>
</dbReference>
<dbReference type="Proteomes" id="UP001164539">
    <property type="component" value="Chromosome 14"/>
</dbReference>
<name>A0ACC1WT30_MELAZ</name>
<comment type="caution">
    <text evidence="1">The sequence shown here is derived from an EMBL/GenBank/DDBJ whole genome shotgun (WGS) entry which is preliminary data.</text>
</comment>
<keyword evidence="2" id="KW-1185">Reference proteome</keyword>
<proteinExistence type="predicted"/>
<evidence type="ECO:0000313" key="2">
    <source>
        <dbReference type="Proteomes" id="UP001164539"/>
    </source>
</evidence>
<evidence type="ECO:0000313" key="1">
    <source>
        <dbReference type="EMBL" id="KAJ4702331.1"/>
    </source>
</evidence>
<organism evidence="1 2">
    <name type="scientific">Melia azedarach</name>
    <name type="common">Chinaberry tree</name>
    <dbReference type="NCBI Taxonomy" id="155640"/>
    <lineage>
        <taxon>Eukaryota</taxon>
        <taxon>Viridiplantae</taxon>
        <taxon>Streptophyta</taxon>
        <taxon>Embryophyta</taxon>
        <taxon>Tracheophyta</taxon>
        <taxon>Spermatophyta</taxon>
        <taxon>Magnoliopsida</taxon>
        <taxon>eudicotyledons</taxon>
        <taxon>Gunneridae</taxon>
        <taxon>Pentapetalae</taxon>
        <taxon>rosids</taxon>
        <taxon>malvids</taxon>
        <taxon>Sapindales</taxon>
        <taxon>Meliaceae</taxon>
        <taxon>Melia</taxon>
    </lineage>
</organism>
<sequence>MSNMSQQMSRDNLATATRSREEEAATFVGLPMETSPYLKYNDLEDYKNNAYGTQGHLQVNPDKGGGGTDAPTITGSGLSQRQAAAMEAIVKRFWRKKSRESRKKELGMAIMRGEALVTKLAVFAKYVVLPGSMVASLIYSPPDYASSSKTQKSPK</sequence>
<accession>A0ACC1WT30</accession>
<reference evidence="1 2" key="1">
    <citation type="journal article" date="2023" name="Science">
        <title>Complex scaffold remodeling in plant triterpene biosynthesis.</title>
        <authorList>
            <person name="De La Pena R."/>
            <person name="Hodgson H."/>
            <person name="Liu J.C."/>
            <person name="Stephenson M.J."/>
            <person name="Martin A.C."/>
            <person name="Owen C."/>
            <person name="Harkess A."/>
            <person name="Leebens-Mack J."/>
            <person name="Jimenez L.E."/>
            <person name="Osbourn A."/>
            <person name="Sattely E.S."/>
        </authorList>
    </citation>
    <scope>NUCLEOTIDE SEQUENCE [LARGE SCALE GENOMIC DNA]</scope>
    <source>
        <strain evidence="2">cv. JPN11</strain>
        <tissue evidence="1">Leaf</tissue>
    </source>
</reference>
<gene>
    <name evidence="1" type="ORF">OWV82_025426</name>
</gene>